<gene>
    <name evidence="1" type="ORF">SAMN02745216_04709</name>
</gene>
<dbReference type="AlphaFoldDB" id="A0A1M6YB30"/>
<dbReference type="OrthoDB" id="69928at2"/>
<dbReference type="InterPro" id="IPR038287">
    <property type="entry name" value="Cse2_sf"/>
</dbReference>
<dbReference type="Proteomes" id="UP000183994">
    <property type="component" value="Unassembled WGS sequence"/>
</dbReference>
<dbReference type="InterPro" id="IPR013382">
    <property type="entry name" value="CRISPR-assoc_prot_Cse2"/>
</dbReference>
<name>A0A1M6YB30_9BACT</name>
<sequence length="166" mass="19542">MKTFIQWLEELNSRDTKVRAVLRRSLAFDPGTYVPAFPYVEPFLQGRDSTWKRKAYYLTAGLWGAHWKEGRAGHAFSIGKACAVHKTKSDSSSTEFRFIAMLDADQDQLPHRMRQMMALLKDFHIDYEDLLQGLLFWNDSQKRTQNQWARDFYRPQNDESKEDSNQ</sequence>
<dbReference type="NCBIfam" id="TIGR02548">
    <property type="entry name" value="casB_cse2"/>
    <property type="match status" value="1"/>
</dbReference>
<dbReference type="CDD" id="cd09731">
    <property type="entry name" value="Cse2_I-E"/>
    <property type="match status" value="1"/>
</dbReference>
<dbReference type="STRING" id="1121393.SAMN02745216_04709"/>
<dbReference type="Pfam" id="PF09485">
    <property type="entry name" value="CRISPR_Cse2"/>
    <property type="match status" value="1"/>
</dbReference>
<keyword evidence="2" id="KW-1185">Reference proteome</keyword>
<organism evidence="1 2">
    <name type="scientific">Desulfatibacillum alkenivorans DSM 16219</name>
    <dbReference type="NCBI Taxonomy" id="1121393"/>
    <lineage>
        <taxon>Bacteria</taxon>
        <taxon>Pseudomonadati</taxon>
        <taxon>Thermodesulfobacteriota</taxon>
        <taxon>Desulfobacteria</taxon>
        <taxon>Desulfobacterales</taxon>
        <taxon>Desulfatibacillaceae</taxon>
        <taxon>Desulfatibacillum</taxon>
    </lineage>
</organism>
<protein>
    <submittedName>
        <fullName evidence="1">CRISPR-associated protein, Cse2 family</fullName>
    </submittedName>
</protein>
<evidence type="ECO:0000313" key="2">
    <source>
        <dbReference type="Proteomes" id="UP000183994"/>
    </source>
</evidence>
<dbReference type="EMBL" id="FQZU01000048">
    <property type="protein sequence ID" value="SHL15352.1"/>
    <property type="molecule type" value="Genomic_DNA"/>
</dbReference>
<dbReference type="Gene3D" id="1.10.520.40">
    <property type="entry name" value="CRISPR-associated protein Cse2"/>
    <property type="match status" value="1"/>
</dbReference>
<dbReference type="RefSeq" id="WP_073478693.1">
    <property type="nucleotide sequence ID" value="NZ_FQZU01000048.1"/>
</dbReference>
<accession>A0A1M6YB30</accession>
<reference evidence="2" key="1">
    <citation type="submission" date="2016-11" db="EMBL/GenBank/DDBJ databases">
        <authorList>
            <person name="Varghese N."/>
            <person name="Submissions S."/>
        </authorList>
    </citation>
    <scope>NUCLEOTIDE SEQUENCE [LARGE SCALE GENOMIC DNA]</scope>
    <source>
        <strain evidence="2">DSM 16219</strain>
    </source>
</reference>
<evidence type="ECO:0000313" key="1">
    <source>
        <dbReference type="EMBL" id="SHL15352.1"/>
    </source>
</evidence>
<proteinExistence type="predicted"/>